<sequence length="275" mass="31929">MFFISMLSYLVEFGVFLKIKIWFCVIQIIVCHFFNFAHSAELKVYIAEYPPFQVLSEKGDHGGFSVELFNEIVKLSDLNIEYIPVPWVRAQTLVAEQENSLLFTMAKTPEREALYNWVATIYVVNEGVFSLKSRTDININTLDDVHRYSIALPRGDVSVKTLDIFPNYTKGVYIVEHQEQCMKMLNLGRVDLNYNNDVGFFNAAQMLGFKREQFTQIFTTGQTEMGIVANNHSDPEDLRKIRQALLILKENGIYNKIQRKWFTESMDKEFDSIKL</sequence>
<name>A0A136A6R5_9ALTE</name>
<dbReference type="Gene3D" id="3.40.190.10">
    <property type="entry name" value="Periplasmic binding protein-like II"/>
    <property type="match status" value="2"/>
</dbReference>
<evidence type="ECO:0000313" key="3">
    <source>
        <dbReference type="Proteomes" id="UP000070299"/>
    </source>
</evidence>
<dbReference type="STRING" id="1799789.AX660_00205"/>
<dbReference type="EMBL" id="LSNE01000001">
    <property type="protein sequence ID" value="KXI30928.1"/>
    <property type="molecule type" value="Genomic_DNA"/>
</dbReference>
<dbReference type="SMART" id="SM00062">
    <property type="entry name" value="PBPb"/>
    <property type="match status" value="1"/>
</dbReference>
<dbReference type="Pfam" id="PF00497">
    <property type="entry name" value="SBP_bac_3"/>
    <property type="match status" value="1"/>
</dbReference>
<dbReference type="PANTHER" id="PTHR38834:SF3">
    <property type="entry name" value="SOLUTE-BINDING PROTEIN FAMILY 3_N-TERMINAL DOMAIN-CONTAINING PROTEIN"/>
    <property type="match status" value="1"/>
</dbReference>
<evidence type="ECO:0000313" key="2">
    <source>
        <dbReference type="EMBL" id="KXI30928.1"/>
    </source>
</evidence>
<dbReference type="InterPro" id="IPR001638">
    <property type="entry name" value="Solute-binding_3/MltF_N"/>
</dbReference>
<reference evidence="3" key="1">
    <citation type="submission" date="2016-02" db="EMBL/GenBank/DDBJ databases">
        <authorList>
            <person name="Schultz-Johansen M."/>
            <person name="Glaring M.A."/>
            <person name="Bech P.K."/>
            <person name="Stougaard P."/>
        </authorList>
    </citation>
    <scope>NUCLEOTIDE SEQUENCE [LARGE SCALE GENOMIC DNA]</scope>
    <source>
        <strain evidence="3">S66</strain>
    </source>
</reference>
<protein>
    <recommendedName>
        <fullName evidence="1">Solute-binding protein family 3/N-terminal domain-containing protein</fullName>
    </recommendedName>
</protein>
<gene>
    <name evidence="2" type="ORF">AX660_00205</name>
</gene>
<comment type="caution">
    <text evidence="2">The sequence shown here is derived from an EMBL/GenBank/DDBJ whole genome shotgun (WGS) entry which is preliminary data.</text>
</comment>
<feature type="domain" description="Solute-binding protein family 3/N-terminal" evidence="1">
    <location>
        <begin position="41"/>
        <end position="265"/>
    </location>
</feature>
<dbReference type="AlphaFoldDB" id="A0A136A6R5"/>
<keyword evidence="3" id="KW-1185">Reference proteome</keyword>
<dbReference type="SUPFAM" id="SSF53850">
    <property type="entry name" value="Periplasmic binding protein-like II"/>
    <property type="match status" value="1"/>
</dbReference>
<dbReference type="PANTHER" id="PTHR38834">
    <property type="entry name" value="PERIPLASMIC SUBSTRATE BINDING PROTEIN FAMILY 3"/>
    <property type="match status" value="1"/>
</dbReference>
<proteinExistence type="predicted"/>
<evidence type="ECO:0000259" key="1">
    <source>
        <dbReference type="SMART" id="SM00062"/>
    </source>
</evidence>
<accession>A0A136A6R5</accession>
<organism evidence="2 3">
    <name type="scientific">Paraglaciecola hydrolytica</name>
    <dbReference type="NCBI Taxonomy" id="1799789"/>
    <lineage>
        <taxon>Bacteria</taxon>
        <taxon>Pseudomonadati</taxon>
        <taxon>Pseudomonadota</taxon>
        <taxon>Gammaproteobacteria</taxon>
        <taxon>Alteromonadales</taxon>
        <taxon>Alteromonadaceae</taxon>
        <taxon>Paraglaciecola</taxon>
    </lineage>
</organism>
<dbReference type="Proteomes" id="UP000070299">
    <property type="component" value="Unassembled WGS sequence"/>
</dbReference>